<evidence type="ECO:0000256" key="2">
    <source>
        <dbReference type="ARBA" id="ARBA00022448"/>
    </source>
</evidence>
<name>A0ABZ3FVZ7_9ACTN</name>
<gene>
    <name evidence="3" type="primary">nuoC</name>
    <name evidence="5" type="ORF">AADG42_16975</name>
</gene>
<keyword evidence="3" id="KW-0520">NAD</keyword>
<dbReference type="InterPro" id="IPR001268">
    <property type="entry name" value="NADH_UbQ_OxRdtase_30kDa_su"/>
</dbReference>
<keyword evidence="3" id="KW-1003">Cell membrane</keyword>
<keyword evidence="3" id="KW-0874">Quinone</keyword>
<dbReference type="Gene3D" id="3.30.460.80">
    <property type="entry name" value="NADH:ubiquinone oxidoreductase, 30kDa subunit"/>
    <property type="match status" value="1"/>
</dbReference>
<dbReference type="NCBIfam" id="NF005856">
    <property type="entry name" value="PRK07785.1"/>
    <property type="match status" value="1"/>
</dbReference>
<reference evidence="5 6" key="1">
    <citation type="submission" date="2024-04" db="EMBL/GenBank/DDBJ databases">
        <title>Isolation of an actinomycete strain from pig manure.</title>
        <authorList>
            <person name="Gong T."/>
            <person name="Yu Z."/>
            <person name="An M."/>
            <person name="Wei C."/>
            <person name="Yang W."/>
            <person name="Liu L."/>
        </authorList>
    </citation>
    <scope>NUCLEOTIDE SEQUENCE [LARGE SCALE GENOMIC DNA]</scope>
    <source>
        <strain evidence="5 6">ZF39</strain>
    </source>
</reference>
<keyword evidence="5" id="KW-0560">Oxidoreductase</keyword>
<dbReference type="SUPFAM" id="SSF143243">
    <property type="entry name" value="Nqo5-like"/>
    <property type="match status" value="1"/>
</dbReference>
<dbReference type="EMBL" id="CP154795">
    <property type="protein sequence ID" value="XAN08928.1"/>
    <property type="molecule type" value="Genomic_DNA"/>
</dbReference>
<keyword evidence="2 3" id="KW-0813">Transport</keyword>
<keyword evidence="3" id="KW-1278">Translocase</keyword>
<dbReference type="PANTHER" id="PTHR10884:SF14">
    <property type="entry name" value="NADH DEHYDROGENASE [UBIQUINONE] IRON-SULFUR PROTEIN 3, MITOCHONDRIAL"/>
    <property type="match status" value="1"/>
</dbReference>
<evidence type="ECO:0000259" key="4">
    <source>
        <dbReference type="Pfam" id="PF00329"/>
    </source>
</evidence>
<dbReference type="Pfam" id="PF00329">
    <property type="entry name" value="Complex1_30kDa"/>
    <property type="match status" value="1"/>
</dbReference>
<evidence type="ECO:0000313" key="5">
    <source>
        <dbReference type="EMBL" id="XAN08928.1"/>
    </source>
</evidence>
<evidence type="ECO:0000256" key="1">
    <source>
        <dbReference type="ARBA" id="ARBA00007569"/>
    </source>
</evidence>
<comment type="subcellular location">
    <subcellularLocation>
        <location evidence="3">Cell membrane</location>
        <topology evidence="3">Peripheral membrane protein</topology>
        <orientation evidence="3">Cytoplasmic side</orientation>
    </subcellularLocation>
</comment>
<dbReference type="HAMAP" id="MF_01357">
    <property type="entry name" value="NDH1_NuoC"/>
    <property type="match status" value="1"/>
</dbReference>
<dbReference type="PANTHER" id="PTHR10884">
    <property type="entry name" value="NADH DEHYDROGENASE UBIQUINONE IRON-SULFUR PROTEIN 3"/>
    <property type="match status" value="1"/>
</dbReference>
<protein>
    <recommendedName>
        <fullName evidence="3">NADH-quinone oxidoreductase subunit C</fullName>
        <ecNumber evidence="3">7.1.1.-</ecNumber>
    </recommendedName>
    <alternativeName>
        <fullName evidence="3">NADH dehydrogenase I subunit C</fullName>
    </alternativeName>
    <alternativeName>
        <fullName evidence="3">NDH-1 subunit C</fullName>
    </alternativeName>
</protein>
<sequence>MTDQTTGGQIIPAGRPAEEHVVETRRGMWGTGGGSGDTSGFGGIVRTVSRPAPSARPYGDWFDAVVDRIEELIPGVVERVVVHRGELTLYVDGARLLELAQHLRDDQELRFEHCASVSGVHYPSDAGAELHSVYHLASMTHNRRLRVEATCADGDPHLPSVVPVYPAADWHERETYDLFGIIYDGHPALTRIMMPDDWPGHPQRKDYPLGGIGVEYKGATIPPPDQRRSY</sequence>
<dbReference type="GO" id="GO:0050136">
    <property type="term" value="F:NADH dehydrogenase (quinone) (non-electrogenic) activity"/>
    <property type="evidence" value="ECO:0007669"/>
    <property type="project" value="UniProtKB-EC"/>
</dbReference>
<dbReference type="Proteomes" id="UP001442841">
    <property type="component" value="Chromosome"/>
</dbReference>
<keyword evidence="6" id="KW-1185">Reference proteome</keyword>
<dbReference type="InterPro" id="IPR010218">
    <property type="entry name" value="NADH_DH_suC"/>
</dbReference>
<proteinExistence type="inferred from homology"/>
<comment type="subunit">
    <text evidence="3">NDH-1 is composed of 14 different subunits. Subunits NuoB, C, D, E, F, and G constitute the peripheral sector of the complex.</text>
</comment>
<feature type="domain" description="NADH:ubiquinone oxidoreductase 30kDa subunit" evidence="4">
    <location>
        <begin position="90"/>
        <end position="210"/>
    </location>
</feature>
<comment type="catalytic activity">
    <reaction evidence="3">
        <text>a quinone + NADH + 5 H(+)(in) = a quinol + NAD(+) + 4 H(+)(out)</text>
        <dbReference type="Rhea" id="RHEA:57888"/>
        <dbReference type="ChEBI" id="CHEBI:15378"/>
        <dbReference type="ChEBI" id="CHEBI:24646"/>
        <dbReference type="ChEBI" id="CHEBI:57540"/>
        <dbReference type="ChEBI" id="CHEBI:57945"/>
        <dbReference type="ChEBI" id="CHEBI:132124"/>
    </reaction>
</comment>
<keyword evidence="3" id="KW-0472">Membrane</keyword>
<evidence type="ECO:0000256" key="3">
    <source>
        <dbReference type="HAMAP-Rule" id="MF_01357"/>
    </source>
</evidence>
<dbReference type="InterPro" id="IPR037232">
    <property type="entry name" value="NADH_quin_OxRdtase_su_C/D-like"/>
</dbReference>
<dbReference type="EC" id="7.1.1.-" evidence="3"/>
<organism evidence="5 6">
    <name type="scientific">Ammonicoccus fulvus</name>
    <dbReference type="NCBI Taxonomy" id="3138240"/>
    <lineage>
        <taxon>Bacteria</taxon>
        <taxon>Bacillati</taxon>
        <taxon>Actinomycetota</taxon>
        <taxon>Actinomycetes</taxon>
        <taxon>Propionibacteriales</taxon>
        <taxon>Propionibacteriaceae</taxon>
        <taxon>Ammonicoccus</taxon>
    </lineage>
</organism>
<dbReference type="NCBIfam" id="TIGR01961">
    <property type="entry name" value="NuoC_fam"/>
    <property type="match status" value="1"/>
</dbReference>
<dbReference type="RefSeq" id="WP_425310360.1">
    <property type="nucleotide sequence ID" value="NZ_CP154795.1"/>
</dbReference>
<accession>A0ABZ3FVZ7</accession>
<comment type="similarity">
    <text evidence="1 3">Belongs to the complex I 30 kDa subunit family.</text>
</comment>
<comment type="function">
    <text evidence="3">NDH-1 shuttles electrons from NADH, via FMN and iron-sulfur (Fe-S) centers, to quinones in the respiratory chain. The immediate electron acceptor for the enzyme in this species is believed to be a menaquinone. Couples the redox reaction to proton translocation (for every two electrons transferred, four hydrogen ions are translocated across the cytoplasmic membrane), and thus conserves the redox energy in a proton gradient.</text>
</comment>
<evidence type="ECO:0000313" key="6">
    <source>
        <dbReference type="Proteomes" id="UP001442841"/>
    </source>
</evidence>